<dbReference type="EMBL" id="JAEPRB010000092">
    <property type="protein sequence ID" value="KAG2222102.1"/>
    <property type="molecule type" value="Genomic_DNA"/>
</dbReference>
<keyword evidence="3" id="KW-1185">Reference proteome</keyword>
<accession>A0A8H7S5G7</accession>
<feature type="chain" id="PRO_5034898066" evidence="1">
    <location>
        <begin position="28"/>
        <end position="199"/>
    </location>
</feature>
<proteinExistence type="predicted"/>
<dbReference type="OrthoDB" id="10448357at2759"/>
<comment type="caution">
    <text evidence="2">The sequence shown here is derived from an EMBL/GenBank/DDBJ whole genome shotgun (WGS) entry which is preliminary data.</text>
</comment>
<organism evidence="2 3">
    <name type="scientific">Circinella minor</name>
    <dbReference type="NCBI Taxonomy" id="1195481"/>
    <lineage>
        <taxon>Eukaryota</taxon>
        <taxon>Fungi</taxon>
        <taxon>Fungi incertae sedis</taxon>
        <taxon>Mucoromycota</taxon>
        <taxon>Mucoromycotina</taxon>
        <taxon>Mucoromycetes</taxon>
        <taxon>Mucorales</taxon>
        <taxon>Lichtheimiaceae</taxon>
        <taxon>Circinella</taxon>
    </lineage>
</organism>
<reference evidence="2 3" key="1">
    <citation type="submission" date="2020-12" db="EMBL/GenBank/DDBJ databases">
        <title>Metabolic potential, ecology and presence of endohyphal bacteria is reflected in genomic diversity of Mucoromycotina.</title>
        <authorList>
            <person name="Muszewska A."/>
            <person name="Okrasinska A."/>
            <person name="Steczkiewicz K."/>
            <person name="Drgas O."/>
            <person name="Orlowska M."/>
            <person name="Perlinska-Lenart U."/>
            <person name="Aleksandrzak-Piekarczyk T."/>
            <person name="Szatraj K."/>
            <person name="Zielenkiewicz U."/>
            <person name="Pilsyk S."/>
            <person name="Malc E."/>
            <person name="Mieczkowski P."/>
            <person name="Kruszewska J.S."/>
            <person name="Biernat P."/>
            <person name="Pawlowska J."/>
        </authorList>
    </citation>
    <scope>NUCLEOTIDE SEQUENCE [LARGE SCALE GENOMIC DNA]</scope>
    <source>
        <strain evidence="2 3">CBS 142.35</strain>
    </source>
</reference>
<protein>
    <submittedName>
        <fullName evidence="2">Uncharacterized protein</fullName>
    </submittedName>
</protein>
<evidence type="ECO:0000256" key="1">
    <source>
        <dbReference type="SAM" id="SignalP"/>
    </source>
</evidence>
<name>A0A8H7S5G7_9FUNG</name>
<evidence type="ECO:0000313" key="2">
    <source>
        <dbReference type="EMBL" id="KAG2222102.1"/>
    </source>
</evidence>
<dbReference type="AlphaFoldDB" id="A0A8H7S5G7"/>
<gene>
    <name evidence="2" type="ORF">INT45_007988</name>
</gene>
<sequence length="199" mass="22777">MATGAALKKPKYLCITFILLRISLLEQEEEEEATDDALIGLRSPKPSFNHEQFRELVFETEYNLVSNNEDGDTMRNNHDLFNISRLNENPLQPSTLGEGLDLVSLNMFSHEIKKLEDGDMLWKKIVKAEEDALGGEHGGMSKKSKELVERILENGKDEDKNLDKRLLEIAICEERLKLLKKKANDSEEMVKILKFSMLL</sequence>
<feature type="signal peptide" evidence="1">
    <location>
        <begin position="1"/>
        <end position="27"/>
    </location>
</feature>
<evidence type="ECO:0000313" key="3">
    <source>
        <dbReference type="Proteomes" id="UP000646827"/>
    </source>
</evidence>
<dbReference type="Proteomes" id="UP000646827">
    <property type="component" value="Unassembled WGS sequence"/>
</dbReference>
<keyword evidence="1" id="KW-0732">Signal</keyword>